<evidence type="ECO:0000313" key="1">
    <source>
        <dbReference type="EMBL" id="SFV62484.1"/>
    </source>
</evidence>
<accession>A0A1W1C9P6</accession>
<organism evidence="1">
    <name type="scientific">hydrothermal vent metagenome</name>
    <dbReference type="NCBI Taxonomy" id="652676"/>
    <lineage>
        <taxon>unclassified sequences</taxon>
        <taxon>metagenomes</taxon>
        <taxon>ecological metagenomes</taxon>
    </lineage>
</organism>
<name>A0A1W1C9P6_9ZZZZ</name>
<reference evidence="1" key="1">
    <citation type="submission" date="2016-10" db="EMBL/GenBank/DDBJ databases">
        <authorList>
            <person name="de Groot N.N."/>
        </authorList>
    </citation>
    <scope>NUCLEOTIDE SEQUENCE</scope>
</reference>
<dbReference type="InterPro" id="IPR053841">
    <property type="entry name" value="MksE"/>
</dbReference>
<gene>
    <name evidence="1" type="ORF">MNB_SV-12-263</name>
</gene>
<dbReference type="AlphaFoldDB" id="A0A1W1C9P6"/>
<dbReference type="Pfam" id="PF21980">
    <property type="entry name" value="MksE"/>
    <property type="match status" value="1"/>
</dbReference>
<sequence length="175" mass="20554">MDIATAFKVMMKGIIVSRNSAKYGDIATFLLNEENFITYQNILQELGYELNGENGYFYLSKSDSLSSDEIDQFIQSHKNVFMLISILKQLLPHTRSGSTIKYTQFVAEFEAKKDELLEEKWKYLFKESDLKQSSEKFFERLSKEFIIEKMDKNDKDTYLVLNSIDYYLSFLESMV</sequence>
<protein>
    <submittedName>
        <fullName evidence="1">Uncharacterized protein</fullName>
    </submittedName>
</protein>
<dbReference type="EMBL" id="FPHE01000116">
    <property type="protein sequence ID" value="SFV62484.1"/>
    <property type="molecule type" value="Genomic_DNA"/>
</dbReference>
<proteinExistence type="predicted"/>